<dbReference type="RefSeq" id="XP_024337024.1">
    <property type="nucleotide sequence ID" value="XM_024486209.1"/>
</dbReference>
<dbReference type="Gene3D" id="2.130.10.10">
    <property type="entry name" value="YVTN repeat-like/Quinoprotein amine dehydrogenase"/>
    <property type="match status" value="3"/>
</dbReference>
<reference evidence="5 6" key="1">
    <citation type="submission" date="2017-04" db="EMBL/GenBank/DDBJ databases">
        <title>Genome Sequence of the Model Brown-Rot Fungus Postia placenta SB12.</title>
        <authorList>
            <consortium name="DOE Joint Genome Institute"/>
            <person name="Gaskell J."/>
            <person name="Kersten P."/>
            <person name="Larrondo L.F."/>
            <person name="Canessa P."/>
            <person name="Martinez D."/>
            <person name="Hibbett D."/>
            <person name="Schmoll M."/>
            <person name="Kubicek C.P."/>
            <person name="Martinez A.T."/>
            <person name="Yadav J."/>
            <person name="Master E."/>
            <person name="Magnuson J.K."/>
            <person name="James T."/>
            <person name="Yaver D."/>
            <person name="Berka R."/>
            <person name="Labutti K."/>
            <person name="Lipzen A."/>
            <person name="Aerts A."/>
            <person name="Barry K."/>
            <person name="Henrissat B."/>
            <person name="Blanchette R."/>
            <person name="Grigoriev I."/>
            <person name="Cullen D."/>
        </authorList>
    </citation>
    <scope>NUCLEOTIDE SEQUENCE [LARGE SCALE GENOMIC DNA]</scope>
    <source>
        <strain evidence="5 6">MAD-698-R-SB12</strain>
    </source>
</reference>
<dbReference type="AlphaFoldDB" id="A0A1X6MVF7"/>
<sequence length="518" mass="57463">MVNAFTQIPITRSAPSSSLSRTWKERLHSYSLEQPLDRVNVLGDDTHGHTGCVNALSWAKDGELLMSGGDDRTVRLWRIDPSDTTKDYPFVCEAVIFTGHTANIFNAQMLPNSNRIVTVAGDKQVRISDVGAAFLSSQHRGETEYSSRQANVRVLHCHSARVKRIVTEESPDLFLTVSEDGTVRQHDLRVPHQCRLGTCPAPLVRVDHELSTMALSPLAPYQLVVAGESPYGYLFDRRHAGRSFREEWGMLPEMDDVTTCVRRLGRASHGLGERRGSEHITGARMASTNSHEVLLSYSSDAVYLYSTHDEPQTPEMSGESSVLPPNNKSSREGSAAPLANNDTGERGVGPMSEVDIQIQEDLERYYAEAALMDDEDEAHSDDRDASDEEEEERQEEEQLQATASSYKTPVIYPRARFAGACNVETVKDGEYLLFLPTIRTNARTVNFLGPHDEFVVSGSDDGYFFMWKKSTRQLHDIIEGDGSVVNVIEGHPHLPLIAVSGIDTTVKVCFGMLLLSHA</sequence>
<dbReference type="Proteomes" id="UP000194127">
    <property type="component" value="Unassembled WGS sequence"/>
</dbReference>
<evidence type="ECO:0000256" key="1">
    <source>
        <dbReference type="ARBA" id="ARBA00022574"/>
    </source>
</evidence>
<dbReference type="STRING" id="670580.A0A1X6MVF7"/>
<dbReference type="PANTHER" id="PTHR15574:SF40">
    <property type="entry name" value="WD AND TETRATRICOPEPTIDE REPEATS PROTEIN 1"/>
    <property type="match status" value="1"/>
</dbReference>
<evidence type="ECO:0000313" key="6">
    <source>
        <dbReference type="Proteomes" id="UP000194127"/>
    </source>
</evidence>
<accession>A0A1X6MVF7</accession>
<feature type="compositionally biased region" description="Acidic residues" evidence="4">
    <location>
        <begin position="371"/>
        <end position="398"/>
    </location>
</feature>
<dbReference type="Pfam" id="PF00400">
    <property type="entry name" value="WD40"/>
    <property type="match status" value="2"/>
</dbReference>
<dbReference type="GO" id="GO:0045717">
    <property type="term" value="P:negative regulation of fatty acid biosynthetic process"/>
    <property type="evidence" value="ECO:0007669"/>
    <property type="project" value="TreeGrafter"/>
</dbReference>
<proteinExistence type="predicted"/>
<evidence type="ECO:0000313" key="5">
    <source>
        <dbReference type="EMBL" id="OSX60230.1"/>
    </source>
</evidence>
<dbReference type="PANTHER" id="PTHR15574">
    <property type="entry name" value="WD REPEAT DOMAIN-CONTAINING FAMILY"/>
    <property type="match status" value="1"/>
</dbReference>
<dbReference type="PROSITE" id="PS50294">
    <property type="entry name" value="WD_REPEATS_REGION"/>
    <property type="match status" value="1"/>
</dbReference>
<dbReference type="GeneID" id="36331158"/>
<name>A0A1X6MVF7_9APHY</name>
<feature type="region of interest" description="Disordered" evidence="4">
    <location>
        <begin position="371"/>
        <end position="405"/>
    </location>
</feature>
<dbReference type="EMBL" id="KZ110600">
    <property type="protein sequence ID" value="OSX60230.1"/>
    <property type="molecule type" value="Genomic_DNA"/>
</dbReference>
<dbReference type="OrthoDB" id="2414538at2759"/>
<dbReference type="InterPro" id="IPR001680">
    <property type="entry name" value="WD40_rpt"/>
</dbReference>
<protein>
    <submittedName>
        <fullName evidence="5">Uncharacterized protein</fullName>
    </submittedName>
</protein>
<dbReference type="SUPFAM" id="SSF50978">
    <property type="entry name" value="WD40 repeat-like"/>
    <property type="match status" value="1"/>
</dbReference>
<dbReference type="InterPro" id="IPR036322">
    <property type="entry name" value="WD40_repeat_dom_sf"/>
</dbReference>
<dbReference type="GO" id="GO:0005737">
    <property type="term" value="C:cytoplasm"/>
    <property type="evidence" value="ECO:0007669"/>
    <property type="project" value="TreeGrafter"/>
</dbReference>
<keyword evidence="1 3" id="KW-0853">WD repeat</keyword>
<dbReference type="GO" id="GO:0080008">
    <property type="term" value="C:Cul4-RING E3 ubiquitin ligase complex"/>
    <property type="evidence" value="ECO:0007669"/>
    <property type="project" value="TreeGrafter"/>
</dbReference>
<evidence type="ECO:0000256" key="4">
    <source>
        <dbReference type="SAM" id="MobiDB-lite"/>
    </source>
</evidence>
<feature type="region of interest" description="Disordered" evidence="4">
    <location>
        <begin position="309"/>
        <end position="353"/>
    </location>
</feature>
<feature type="compositionally biased region" description="Polar residues" evidence="4">
    <location>
        <begin position="314"/>
        <end position="328"/>
    </location>
</feature>
<dbReference type="InterPro" id="IPR045151">
    <property type="entry name" value="DCAF8"/>
</dbReference>
<dbReference type="PROSITE" id="PS50082">
    <property type="entry name" value="WD_REPEATS_2"/>
    <property type="match status" value="1"/>
</dbReference>
<evidence type="ECO:0000256" key="2">
    <source>
        <dbReference type="ARBA" id="ARBA00022737"/>
    </source>
</evidence>
<keyword evidence="6" id="KW-1185">Reference proteome</keyword>
<dbReference type="SMART" id="SM00320">
    <property type="entry name" value="WD40"/>
    <property type="match status" value="5"/>
</dbReference>
<keyword evidence="2" id="KW-0677">Repeat</keyword>
<dbReference type="InterPro" id="IPR015943">
    <property type="entry name" value="WD40/YVTN_repeat-like_dom_sf"/>
</dbReference>
<feature type="repeat" description="WD" evidence="3">
    <location>
        <begin position="46"/>
        <end position="87"/>
    </location>
</feature>
<evidence type="ECO:0000256" key="3">
    <source>
        <dbReference type="PROSITE-ProRule" id="PRU00221"/>
    </source>
</evidence>
<organism evidence="5 6">
    <name type="scientific">Postia placenta MAD-698-R-SB12</name>
    <dbReference type="NCBI Taxonomy" id="670580"/>
    <lineage>
        <taxon>Eukaryota</taxon>
        <taxon>Fungi</taxon>
        <taxon>Dikarya</taxon>
        <taxon>Basidiomycota</taxon>
        <taxon>Agaricomycotina</taxon>
        <taxon>Agaricomycetes</taxon>
        <taxon>Polyporales</taxon>
        <taxon>Adustoporiaceae</taxon>
        <taxon>Rhodonia</taxon>
    </lineage>
</organism>
<gene>
    <name evidence="5" type="ORF">POSPLADRAFT_1148669</name>
</gene>